<gene>
    <name evidence="3" type="ORF">LFW2832_01316</name>
</gene>
<evidence type="ECO:0000313" key="3">
    <source>
        <dbReference type="EMBL" id="VVC02924.1"/>
    </source>
</evidence>
<dbReference type="Pfam" id="PF00092">
    <property type="entry name" value="VWA"/>
    <property type="match status" value="1"/>
</dbReference>
<keyword evidence="1" id="KW-1133">Transmembrane helix</keyword>
<dbReference type="SUPFAM" id="SSF53300">
    <property type="entry name" value="vWA-like"/>
    <property type="match status" value="1"/>
</dbReference>
<dbReference type="SMART" id="SM00327">
    <property type="entry name" value="VWA"/>
    <property type="match status" value="1"/>
</dbReference>
<accession>A0A5E4LLJ5</accession>
<dbReference type="Proteomes" id="UP000789941">
    <property type="component" value="Unassembled WGS sequence"/>
</dbReference>
<feature type="domain" description="VWFA" evidence="2">
    <location>
        <begin position="604"/>
        <end position="746"/>
    </location>
</feature>
<dbReference type="InterPro" id="IPR002035">
    <property type="entry name" value="VWF_A"/>
</dbReference>
<evidence type="ECO:0000259" key="2">
    <source>
        <dbReference type="PROSITE" id="PS50234"/>
    </source>
</evidence>
<organism evidence="3 4">
    <name type="scientific">Candidatus Bilamarchaeum dharawalense</name>
    <dbReference type="NCBI Taxonomy" id="2885759"/>
    <lineage>
        <taxon>Archaea</taxon>
        <taxon>Candidatus Micrarchaeota</taxon>
        <taxon>Candidatus Micrarchaeia</taxon>
        <taxon>Candidatus Anstonellales</taxon>
        <taxon>Candidatus Bilamarchaeaceae</taxon>
        <taxon>Candidatus Bilamarchaeum</taxon>
    </lineage>
</organism>
<dbReference type="InterPro" id="IPR036465">
    <property type="entry name" value="vWFA_dom_sf"/>
</dbReference>
<dbReference type="PROSITE" id="PS50234">
    <property type="entry name" value="VWFA"/>
    <property type="match status" value="1"/>
</dbReference>
<keyword evidence="1" id="KW-0472">Membrane</keyword>
<dbReference type="Gene3D" id="3.40.50.410">
    <property type="entry name" value="von Willebrand factor, type A domain"/>
    <property type="match status" value="1"/>
</dbReference>
<dbReference type="PANTHER" id="PTHR22588">
    <property type="entry name" value="VWFA DOMAIN-CONTAINING PROTEIN"/>
    <property type="match status" value="1"/>
</dbReference>
<sequence length="748" mass="80903">MLQNSKAQASVEFLILLAATLLIITIVVMMSQGQVTSVQNIKDQTDAQNSLLDLSSAAKEVYAQGEGSKKHVYIQLPSSYEPTNSSVGNRTIRIRAAGTDHVAIENFKVRGYLPATPGGHWVWVVSEGNRVRIGDAMMELDRNRIFIVMECNTTTTTSFSVKNIWSKNINISTITEWTNEDVPMSGVPSAFSLSTNDIHTIDLQFAAGPDSGGSYYGQIELNAVDETGSSESVDIPVTVEVIACGQQQPTIDILGPFITWMYHDPSPAIKLQPLVMFVNASDVLTGNHSIKGCQIDADNANNWTNMLPTDGAYDQTIELSQYNYTNGFVLGPHIIRAKCTDSLNNTGPTAYYYFNVSEIDMLGPIMIKMNHTEWPTTLSNISIAGITTDAYTGNNNIQTCNVKIDSGLWNTAIPVDGAWDSPTENLTYNVGPLGVGYHTAYYQCTDSLGNIGGIYNDSFGIVDVDMMIVLDRSGSMDWNVTNQTNNNIVSASSTGWSWVKNMTVEQKNGDTANLTVETRASASGCTVYYNATINGVQVATGSRTSTSYGSATTEINISNYEPPYTVTLWLKKVGSSCTVYDRLLSVQQLPKKMDAVKVSSKSFLDIAGNNILAGLVSYSTSATTDRTLALMGTSNQTALKNSIDALSPYGSTCIECGLDNACAELVSSRARPLANKVVILLTDGVSNVGDSVSGAVYCRDRDVVVYTIGFGNDVNDVELTNIALLTHGDYYFAPNAQTLTAIFNNIGR</sequence>
<evidence type="ECO:0000256" key="1">
    <source>
        <dbReference type="SAM" id="Phobius"/>
    </source>
</evidence>
<name>A0A5E4LLJ5_9ARCH</name>
<proteinExistence type="predicted"/>
<dbReference type="AlphaFoldDB" id="A0A5E4LLJ5"/>
<dbReference type="PANTHER" id="PTHR22588:SF3">
    <property type="entry name" value="VWFA DOMAIN-CONTAINING PROTEIN"/>
    <property type="match status" value="1"/>
</dbReference>
<feature type="transmembrane region" description="Helical" evidence="1">
    <location>
        <begin position="12"/>
        <end position="30"/>
    </location>
</feature>
<keyword evidence="1" id="KW-0812">Transmembrane</keyword>
<dbReference type="InterPro" id="IPR052229">
    <property type="entry name" value="Collagen-VI/PIF"/>
</dbReference>
<reference evidence="3 4" key="1">
    <citation type="submission" date="2019-08" db="EMBL/GenBank/DDBJ databases">
        <authorList>
            <person name="Vazquez-Campos X."/>
        </authorList>
    </citation>
    <scope>NUCLEOTIDE SEQUENCE [LARGE SCALE GENOMIC DNA]</scope>
    <source>
        <strain evidence="3">LFW-283_2</strain>
    </source>
</reference>
<dbReference type="CDD" id="cd00198">
    <property type="entry name" value="vWFA"/>
    <property type="match status" value="1"/>
</dbReference>
<evidence type="ECO:0000313" key="4">
    <source>
        <dbReference type="Proteomes" id="UP000789941"/>
    </source>
</evidence>
<comment type="caution">
    <text evidence="3">The sequence shown here is derived from an EMBL/GenBank/DDBJ whole genome shotgun (WGS) entry which is preliminary data.</text>
</comment>
<dbReference type="EMBL" id="CABMJJ010000003">
    <property type="protein sequence ID" value="VVC02924.1"/>
    <property type="molecule type" value="Genomic_DNA"/>
</dbReference>
<protein>
    <submittedName>
        <fullName evidence="3">von Willebrand factor type A domain protein</fullName>
    </submittedName>
</protein>